<keyword evidence="3" id="KW-1185">Reference proteome</keyword>
<name>A0ABN1UF90_9ACTN</name>
<dbReference type="Proteomes" id="UP001499979">
    <property type="component" value="Unassembled WGS sequence"/>
</dbReference>
<protein>
    <recommendedName>
        <fullName evidence="4">Cardiolipin synthase N-terminal domain-containing protein</fullName>
    </recommendedName>
</protein>
<keyword evidence="1" id="KW-1133">Transmembrane helix</keyword>
<evidence type="ECO:0000313" key="3">
    <source>
        <dbReference type="Proteomes" id="UP001499979"/>
    </source>
</evidence>
<evidence type="ECO:0000256" key="1">
    <source>
        <dbReference type="SAM" id="Phobius"/>
    </source>
</evidence>
<evidence type="ECO:0008006" key="4">
    <source>
        <dbReference type="Google" id="ProtNLM"/>
    </source>
</evidence>
<proteinExistence type="predicted"/>
<keyword evidence="1" id="KW-0812">Transmembrane</keyword>
<sequence>MLVVLAVVIGLASLTAIGEHRRGGRPAVVVIAGLFFPLAWIAWYAHDEQSPRRR</sequence>
<gene>
    <name evidence="2" type="ORF">GCM10009606_27070</name>
</gene>
<organism evidence="2 3">
    <name type="scientific">Nocardioides aquiterrae</name>
    <dbReference type="NCBI Taxonomy" id="203799"/>
    <lineage>
        <taxon>Bacteria</taxon>
        <taxon>Bacillati</taxon>
        <taxon>Actinomycetota</taxon>
        <taxon>Actinomycetes</taxon>
        <taxon>Propionibacteriales</taxon>
        <taxon>Nocardioidaceae</taxon>
        <taxon>Nocardioides</taxon>
    </lineage>
</organism>
<reference evidence="2 3" key="1">
    <citation type="journal article" date="2019" name="Int. J. Syst. Evol. Microbiol.">
        <title>The Global Catalogue of Microorganisms (GCM) 10K type strain sequencing project: providing services to taxonomists for standard genome sequencing and annotation.</title>
        <authorList>
            <consortium name="The Broad Institute Genomics Platform"/>
            <consortium name="The Broad Institute Genome Sequencing Center for Infectious Disease"/>
            <person name="Wu L."/>
            <person name="Ma J."/>
        </authorList>
    </citation>
    <scope>NUCLEOTIDE SEQUENCE [LARGE SCALE GENOMIC DNA]</scope>
    <source>
        <strain evidence="2 3">JCM 11813</strain>
    </source>
</reference>
<keyword evidence="1" id="KW-0472">Membrane</keyword>
<dbReference type="EMBL" id="BAAAJE010000014">
    <property type="protein sequence ID" value="GAA1146759.1"/>
    <property type="molecule type" value="Genomic_DNA"/>
</dbReference>
<accession>A0ABN1UF90</accession>
<evidence type="ECO:0000313" key="2">
    <source>
        <dbReference type="EMBL" id="GAA1146759.1"/>
    </source>
</evidence>
<comment type="caution">
    <text evidence="2">The sequence shown here is derived from an EMBL/GenBank/DDBJ whole genome shotgun (WGS) entry which is preliminary data.</text>
</comment>
<feature type="transmembrane region" description="Helical" evidence="1">
    <location>
        <begin position="26"/>
        <end position="45"/>
    </location>
</feature>